<proteinExistence type="predicted"/>
<reference evidence="1 2" key="1">
    <citation type="submission" date="2023-11" db="EMBL/GenBank/DDBJ databases">
        <title>Bacillus jintuensis, isolated from a mudflat on the Beibu Gulf coast.</title>
        <authorList>
            <person name="Li M."/>
        </authorList>
    </citation>
    <scope>NUCLEOTIDE SEQUENCE [LARGE SCALE GENOMIC DNA]</scope>
    <source>
        <strain evidence="1 2">31A1R</strain>
    </source>
</reference>
<dbReference type="Proteomes" id="UP001290455">
    <property type="component" value="Unassembled WGS sequence"/>
</dbReference>
<gene>
    <name evidence="1" type="ORF">SM124_11610</name>
</gene>
<evidence type="ECO:0000313" key="1">
    <source>
        <dbReference type="EMBL" id="MDZ5472394.1"/>
    </source>
</evidence>
<sequence length="43" mass="4984">MEFIITISIIALVVTGISMDINIRITREQNKKIIELLKQLNEK</sequence>
<name>A0ABU5IYZ2_9BACI</name>
<evidence type="ECO:0000313" key="2">
    <source>
        <dbReference type="Proteomes" id="UP001290455"/>
    </source>
</evidence>
<comment type="caution">
    <text evidence="1">The sequence shown here is derived from an EMBL/GenBank/DDBJ whole genome shotgun (WGS) entry which is preliminary data.</text>
</comment>
<keyword evidence="2" id="KW-1185">Reference proteome</keyword>
<dbReference type="RefSeq" id="WP_322446684.1">
    <property type="nucleotide sequence ID" value="NZ_JAXOFX010000006.1"/>
</dbReference>
<protein>
    <submittedName>
        <fullName evidence="1">Uncharacterized protein</fullName>
    </submittedName>
</protein>
<organism evidence="1 2">
    <name type="scientific">Robertmurraya mangrovi</name>
    <dbReference type="NCBI Taxonomy" id="3098077"/>
    <lineage>
        <taxon>Bacteria</taxon>
        <taxon>Bacillati</taxon>
        <taxon>Bacillota</taxon>
        <taxon>Bacilli</taxon>
        <taxon>Bacillales</taxon>
        <taxon>Bacillaceae</taxon>
        <taxon>Robertmurraya</taxon>
    </lineage>
</organism>
<dbReference type="EMBL" id="JAXOFX010000006">
    <property type="protein sequence ID" value="MDZ5472394.1"/>
    <property type="molecule type" value="Genomic_DNA"/>
</dbReference>
<accession>A0ABU5IYZ2</accession>